<keyword evidence="3 6" id="KW-0812">Transmembrane</keyword>
<dbReference type="PANTHER" id="PTHR40077:SF1">
    <property type="entry name" value="MEMBRANE PROTEIN"/>
    <property type="match status" value="1"/>
</dbReference>
<keyword evidence="9" id="KW-1185">Reference proteome</keyword>
<organism evidence="8 9">
    <name type="scientific">Corallococcus exiguus</name>
    <dbReference type="NCBI Taxonomy" id="83462"/>
    <lineage>
        <taxon>Bacteria</taxon>
        <taxon>Pseudomonadati</taxon>
        <taxon>Myxococcota</taxon>
        <taxon>Myxococcia</taxon>
        <taxon>Myxococcales</taxon>
        <taxon>Cystobacterineae</taxon>
        <taxon>Myxococcaceae</taxon>
        <taxon>Corallococcus</taxon>
    </lineage>
</organism>
<comment type="caution">
    <text evidence="8">The sequence shown here is derived from an EMBL/GenBank/DDBJ whole genome shotgun (WGS) entry which is preliminary data.</text>
</comment>
<proteinExistence type="predicted"/>
<keyword evidence="5 6" id="KW-0472">Membrane</keyword>
<gene>
    <name evidence="8" type="ORF">GTZ93_36410</name>
</gene>
<evidence type="ECO:0000256" key="2">
    <source>
        <dbReference type="ARBA" id="ARBA00022475"/>
    </source>
</evidence>
<reference evidence="8 9" key="1">
    <citation type="submission" date="2020-01" db="EMBL/GenBank/DDBJ databases">
        <title>The draft genome sequence of Corallococcus exiguus DSM 14696.</title>
        <authorList>
            <person name="Zhang X."/>
            <person name="Zhu H."/>
        </authorList>
    </citation>
    <scope>NUCLEOTIDE SEQUENCE [LARGE SCALE GENOMIC DNA]</scope>
    <source>
        <strain evidence="8 9">DSM 14696</strain>
    </source>
</reference>
<sequence>MNALRQLRWVAFLEGMSFLGLLFIAMPVKYLFAQPLAVRITGSVHGLLFLLFVSSLFRAASEHGWTARRSLAVFGASLVPFGNFVLDRSLRREEREQVRSRSADELTPD</sequence>
<evidence type="ECO:0000256" key="6">
    <source>
        <dbReference type="SAM" id="Phobius"/>
    </source>
</evidence>
<dbReference type="RefSeq" id="WP_139919044.1">
    <property type="nucleotide sequence ID" value="NZ_CBCSLE010000027.1"/>
</dbReference>
<evidence type="ECO:0000256" key="3">
    <source>
        <dbReference type="ARBA" id="ARBA00022692"/>
    </source>
</evidence>
<dbReference type="EMBL" id="JAAAPK010000013">
    <property type="protein sequence ID" value="NBC45298.1"/>
    <property type="molecule type" value="Genomic_DNA"/>
</dbReference>
<evidence type="ECO:0000259" key="7">
    <source>
        <dbReference type="Pfam" id="PF12823"/>
    </source>
</evidence>
<protein>
    <submittedName>
        <fullName evidence="8">DUF3817 domain-containing protein</fullName>
    </submittedName>
</protein>
<dbReference type="NCBIfam" id="TIGR03954">
    <property type="entry name" value="integ_memb_HG"/>
    <property type="match status" value="1"/>
</dbReference>
<feature type="transmembrane region" description="Helical" evidence="6">
    <location>
        <begin position="36"/>
        <end position="57"/>
    </location>
</feature>
<feature type="transmembrane region" description="Helical" evidence="6">
    <location>
        <begin position="6"/>
        <end position="24"/>
    </location>
</feature>
<comment type="subcellular location">
    <subcellularLocation>
        <location evidence="1">Cell membrane</location>
        <topology evidence="1">Multi-pass membrane protein</topology>
    </subcellularLocation>
</comment>
<evidence type="ECO:0000256" key="1">
    <source>
        <dbReference type="ARBA" id="ARBA00004651"/>
    </source>
</evidence>
<dbReference type="Proteomes" id="UP000537825">
    <property type="component" value="Unassembled WGS sequence"/>
</dbReference>
<keyword evidence="2" id="KW-1003">Cell membrane</keyword>
<evidence type="ECO:0000256" key="4">
    <source>
        <dbReference type="ARBA" id="ARBA00022989"/>
    </source>
</evidence>
<evidence type="ECO:0000256" key="5">
    <source>
        <dbReference type="ARBA" id="ARBA00023136"/>
    </source>
</evidence>
<evidence type="ECO:0000313" key="8">
    <source>
        <dbReference type="EMBL" id="NBC45298.1"/>
    </source>
</evidence>
<dbReference type="GO" id="GO:0005886">
    <property type="term" value="C:plasma membrane"/>
    <property type="evidence" value="ECO:0007669"/>
    <property type="project" value="UniProtKB-SubCell"/>
</dbReference>
<dbReference type="InterPro" id="IPR023845">
    <property type="entry name" value="DUF3817_TM"/>
</dbReference>
<dbReference type="PANTHER" id="PTHR40077">
    <property type="entry name" value="MEMBRANE PROTEIN-RELATED"/>
    <property type="match status" value="1"/>
</dbReference>
<keyword evidence="4 6" id="KW-1133">Transmembrane helix</keyword>
<dbReference type="AlphaFoldDB" id="A0A7X5BXM5"/>
<feature type="domain" description="DUF3817" evidence="7">
    <location>
        <begin position="4"/>
        <end position="92"/>
    </location>
</feature>
<accession>A0A7X5BXM5</accession>
<evidence type="ECO:0000313" key="9">
    <source>
        <dbReference type="Proteomes" id="UP000537825"/>
    </source>
</evidence>
<dbReference type="Pfam" id="PF12823">
    <property type="entry name" value="DUF3817"/>
    <property type="match status" value="1"/>
</dbReference>
<name>A0A7X5BXM5_9BACT</name>